<proteinExistence type="predicted"/>
<evidence type="ECO:0000313" key="6">
    <source>
        <dbReference type="Proteomes" id="UP000316217"/>
    </source>
</evidence>
<evidence type="ECO:0000313" key="3">
    <source>
        <dbReference type="EMBL" id="RSN71936.1"/>
    </source>
</evidence>
<keyword evidence="5" id="KW-1185">Reference proteome</keyword>
<evidence type="ECO:0000259" key="2">
    <source>
        <dbReference type="Pfam" id="PF12770"/>
    </source>
</evidence>
<dbReference type="InterPro" id="IPR024983">
    <property type="entry name" value="CHAT_dom"/>
</dbReference>
<dbReference type="EMBL" id="RXII01000082">
    <property type="protein sequence ID" value="RZN60949.1"/>
    <property type="molecule type" value="Genomic_DNA"/>
</dbReference>
<dbReference type="RefSeq" id="WP_125672723.1">
    <property type="nucleotide sequence ID" value="NZ_RCOS01000165.1"/>
</dbReference>
<gene>
    <name evidence="3" type="ORF">D6D85_14850</name>
    <name evidence="4" type="ORF">EF810_05320</name>
</gene>
<name>A0A3R9RKC7_9CREN</name>
<protein>
    <submittedName>
        <fullName evidence="3">CHAT domain-containing protein</fullName>
    </submittedName>
</protein>
<dbReference type="AlphaFoldDB" id="A0A3R9RKC7"/>
<reference evidence="3 5" key="1">
    <citation type="submission" date="2018-10" db="EMBL/GenBank/DDBJ databases">
        <title>Co-occurring genomic capacity for anaerobic methane metabolism and dissimilatory sulfite reduction discovered in the Korarchaeota.</title>
        <authorList>
            <person name="Mckay L.J."/>
            <person name="Dlakic M."/>
            <person name="Fields M.W."/>
            <person name="Delmont T.O."/>
            <person name="Eren A.M."/>
            <person name="Jay Z.J."/>
            <person name="Klingelsmith K.B."/>
            <person name="Rusch D.B."/>
            <person name="Inskeep W.P."/>
        </authorList>
    </citation>
    <scope>NUCLEOTIDE SEQUENCE [LARGE SCALE GENOMIC DNA]</scope>
    <source>
        <strain evidence="3 5">MDKW</strain>
    </source>
</reference>
<sequence length="919" mass="106453">MEAQQPKMQQENLKERLGGKLDKKELEEIIHDIEEVAESWLEEPWKIFGVLPEGISLGDLKQQIISETWSIKKFTEKWNTLEERQQLTLANILGIYLSQAFVIFAEEKEKEKATIDKNITDIIEFICECTDIATKKGGFSYPAEYIAGRKFPESLVPVGNCTVLEALVKAKELLMDKKIYQEKGLEERIDNAVKKIINLLISDKLRRNDSYGHVYIPGYEDMHFSPDLWSTATVITILNYYYKIYKDYKVKEKINKTVKSIEERSISTLKKGRKKGYWRDIPKEIIEEIPEEMINATLSGLRLETESLRWKRVDEDGNRVPIIPLVAVAMIFLQGLDVIDDEKEKNEVISWLNMTLLRIIEKFEDLYYKAQQTEKAKEILKELVEGTPRFTVTEQAGKIEFQNIIALPIIVKFLLELYKRGVKEENEIVKRSLLRFPEYYPVIGICLRTLNVLFRERKDKGYVLFGYDIDKPADMGLTRLIYSLLKEYYSSFDDIERFFLREPGKFIEQWRYDIRFEINIKGMNPNPLEVERQLHAELLKEGLDKLEPEELESLIINVRDSIEHVVLKTDEISIESCIANFYDDRNNIKIPTIPRKSPSIKVASLVYSTGLHYIARGSYYRSGSFRGKEEEKERFEEKCRETEEENTVWESLFEKEKVLKKIEENSGRVIGILHLPKEALNIPWEAFPLGNEPLGIKIPIGRVLEVKVEAIGGRERDFILNILLIGDSGKRAAKKFAELNVKKEIDSIEDKIKDLGKRLEGYSIHVESYIDGDEKLSDILKERSWDILHFAGHADIAGEKVKWVIRDYKWDPDKQLEGIPAPRLVFANACGTAEVTDAQIMSQAEAFMRQGTSLFIGALAPVHDDDAIKFATEFYERLIGEKKPVGEALRGAREVLYKEKSPVWRLYVLYGDPRIRIIT</sequence>
<dbReference type="Gene3D" id="3.40.50.1460">
    <property type="match status" value="1"/>
</dbReference>
<dbReference type="Proteomes" id="UP000316217">
    <property type="component" value="Unassembled WGS sequence"/>
</dbReference>
<feature type="coiled-coil region" evidence="1">
    <location>
        <begin position="625"/>
        <end position="652"/>
    </location>
</feature>
<keyword evidence="1" id="KW-0175">Coiled coil</keyword>
<dbReference type="Pfam" id="PF12770">
    <property type="entry name" value="CHAT"/>
    <property type="match status" value="1"/>
</dbReference>
<dbReference type="Proteomes" id="UP000277582">
    <property type="component" value="Unassembled WGS sequence"/>
</dbReference>
<evidence type="ECO:0000313" key="4">
    <source>
        <dbReference type="EMBL" id="RZN60949.1"/>
    </source>
</evidence>
<reference evidence="4 6" key="2">
    <citation type="journal article" date="2019" name="Nat. Microbiol.">
        <title>Wide diversity of methane and short-chain alkane metabolisms in uncultured archaea.</title>
        <authorList>
            <person name="Borrel G."/>
            <person name="Adam P.S."/>
            <person name="McKay L.J."/>
            <person name="Chen L.X."/>
            <person name="Sierra-Garcia I.N."/>
            <person name="Sieber C.M."/>
            <person name="Letourneur Q."/>
            <person name="Ghozlane A."/>
            <person name="Andersen G.L."/>
            <person name="Li W.J."/>
            <person name="Hallam S.J."/>
            <person name="Muyzer G."/>
            <person name="de Oliveira V.M."/>
            <person name="Inskeep W.P."/>
            <person name="Banfield J.F."/>
            <person name="Gribaldo S."/>
        </authorList>
    </citation>
    <scope>NUCLEOTIDE SEQUENCE [LARGE SCALE GENOMIC DNA]</scope>
    <source>
        <strain evidence="4">NM4</strain>
    </source>
</reference>
<dbReference type="EMBL" id="RCOS01000165">
    <property type="protein sequence ID" value="RSN71936.1"/>
    <property type="molecule type" value="Genomic_DNA"/>
</dbReference>
<feature type="domain" description="CHAT" evidence="2">
    <location>
        <begin position="649"/>
        <end position="902"/>
    </location>
</feature>
<organism evidence="3 5">
    <name type="scientific">Candidatus Methanodesulfokora washburnensis</name>
    <dbReference type="NCBI Taxonomy" id="2478471"/>
    <lineage>
        <taxon>Archaea</taxon>
        <taxon>Thermoproteota</taxon>
        <taxon>Candidatus Korarchaeia</taxon>
        <taxon>Candidatus Korarchaeia incertae sedis</taxon>
        <taxon>Candidatus Methanodesulfokora</taxon>
    </lineage>
</organism>
<evidence type="ECO:0000256" key="1">
    <source>
        <dbReference type="SAM" id="Coils"/>
    </source>
</evidence>
<evidence type="ECO:0000313" key="5">
    <source>
        <dbReference type="Proteomes" id="UP000277582"/>
    </source>
</evidence>
<comment type="caution">
    <text evidence="3">The sequence shown here is derived from an EMBL/GenBank/DDBJ whole genome shotgun (WGS) entry which is preliminary data.</text>
</comment>
<accession>A0A3R9RKC7</accession>